<evidence type="ECO:0000256" key="1">
    <source>
        <dbReference type="SAM" id="Phobius"/>
    </source>
</evidence>
<keyword evidence="1" id="KW-1133">Transmembrane helix</keyword>
<accession>K0ST25</accession>
<organism evidence="2 3">
    <name type="scientific">Thalassiosira oceanica</name>
    <name type="common">Marine diatom</name>
    <dbReference type="NCBI Taxonomy" id="159749"/>
    <lineage>
        <taxon>Eukaryota</taxon>
        <taxon>Sar</taxon>
        <taxon>Stramenopiles</taxon>
        <taxon>Ochrophyta</taxon>
        <taxon>Bacillariophyta</taxon>
        <taxon>Coscinodiscophyceae</taxon>
        <taxon>Thalassiosirophycidae</taxon>
        <taxon>Thalassiosirales</taxon>
        <taxon>Thalassiosiraceae</taxon>
        <taxon>Thalassiosira</taxon>
    </lineage>
</organism>
<gene>
    <name evidence="2" type="ORF">THAOC_09199</name>
</gene>
<protein>
    <submittedName>
        <fullName evidence="2">Uncharacterized protein</fullName>
    </submittedName>
</protein>
<evidence type="ECO:0000313" key="3">
    <source>
        <dbReference type="Proteomes" id="UP000266841"/>
    </source>
</evidence>
<keyword evidence="1" id="KW-0812">Transmembrane</keyword>
<sequence>LEAVAIGAITGGVAACCAIVTGAARLFRAASSVFREATAAEEAEVISFNVEKVSTYKQAFSFESSVGSEADEVESYLEFVDHGSYWDLDGFSFNGEVETQQVQNGLLVTKRTKVIDPEGHAFCCHDPNAFRRTRTLAGEGDSGNDELQDLNADLESVPDDFDETESRRLTGDVPGTMNFWQTIIEDATFGQFHTGSRDWGSNPWIFAARNCVPPNEATGAPYRCGDYEDGSGNASTHNGDLMSIIPG</sequence>
<keyword evidence="3" id="KW-1185">Reference proteome</keyword>
<name>K0ST25_THAOC</name>
<dbReference type="EMBL" id="AGNL01009929">
    <property type="protein sequence ID" value="EJK69533.1"/>
    <property type="molecule type" value="Genomic_DNA"/>
</dbReference>
<feature type="non-terminal residue" evidence="2">
    <location>
        <position position="1"/>
    </location>
</feature>
<keyword evidence="1" id="KW-0472">Membrane</keyword>
<dbReference type="AlphaFoldDB" id="K0ST25"/>
<reference evidence="2 3" key="1">
    <citation type="journal article" date="2012" name="Genome Biol.">
        <title>Genome and low-iron response of an oceanic diatom adapted to chronic iron limitation.</title>
        <authorList>
            <person name="Lommer M."/>
            <person name="Specht M."/>
            <person name="Roy A.S."/>
            <person name="Kraemer L."/>
            <person name="Andreson R."/>
            <person name="Gutowska M.A."/>
            <person name="Wolf J."/>
            <person name="Bergner S.V."/>
            <person name="Schilhabel M.B."/>
            <person name="Klostermeier U.C."/>
            <person name="Beiko R.G."/>
            <person name="Rosenstiel P."/>
            <person name="Hippler M."/>
            <person name="Laroche J."/>
        </authorList>
    </citation>
    <scope>NUCLEOTIDE SEQUENCE [LARGE SCALE GENOMIC DNA]</scope>
    <source>
        <strain evidence="2 3">CCMP1005</strain>
    </source>
</reference>
<comment type="caution">
    <text evidence="2">The sequence shown here is derived from an EMBL/GenBank/DDBJ whole genome shotgun (WGS) entry which is preliminary data.</text>
</comment>
<proteinExistence type="predicted"/>
<dbReference type="Proteomes" id="UP000266841">
    <property type="component" value="Unassembled WGS sequence"/>
</dbReference>
<feature type="transmembrane region" description="Helical" evidence="1">
    <location>
        <begin position="6"/>
        <end position="27"/>
    </location>
</feature>
<evidence type="ECO:0000313" key="2">
    <source>
        <dbReference type="EMBL" id="EJK69533.1"/>
    </source>
</evidence>